<reference evidence="2 3" key="1">
    <citation type="submission" date="2019-12" db="EMBL/GenBank/DDBJ databases">
        <authorList>
            <person name="Yuan C.-G."/>
        </authorList>
    </citation>
    <scope>NUCLEOTIDE SEQUENCE [LARGE SCALE GENOMIC DNA]</scope>
    <source>
        <strain evidence="2 3">KCTC 23863</strain>
    </source>
</reference>
<name>A0A7X3SML9_9HYPH</name>
<feature type="transmembrane region" description="Helical" evidence="1">
    <location>
        <begin position="139"/>
        <end position="162"/>
    </location>
</feature>
<keyword evidence="1" id="KW-0472">Membrane</keyword>
<comment type="caution">
    <text evidence="2">The sequence shown here is derived from an EMBL/GenBank/DDBJ whole genome shotgun (WGS) entry which is preliminary data.</text>
</comment>
<sequence>MERLRTLWEFLRTSFWFVPSLMAAGAVGLVALTIWVERSMTAASPSIPWFLYVGEPADAETVLSTILSSMITMATLVFSITMVVLTLAASQFGPRLIRSFMANPQTQVVLGTFVMTIVYCLLVLPVVGSREGSGKLPYASVSIALALTILSIGLLVLFLHILARSIVSETVIERVGNELDELLDELAPLDATGPTEVPTQQLLPADFEQRAAFFGSQEPGYVQAIQFERLVAIAEKAEALIVLYFRAGHYVVPGSREFAVYPGERLNKELRAEIQDAILTGVHRTPVQDPDFSLRHLDEIADRALSAAVNDPYTAVAVIDRLSASLCKLMSRALPAGVFRGRDGALRLACTQPTYGGLIEAGFNQIRQNGAGMPIIVLHLLEAIERVGEHVRLPVQHEALAEQARVIMEAARSRVRDEFDRQRIEERYATVQQALDRAATVMGGSGRAGRVPSTVPAP</sequence>
<keyword evidence="1" id="KW-0812">Transmembrane</keyword>
<accession>A0A7X3SML9</accession>
<dbReference type="EMBL" id="WURB01000002">
    <property type="protein sequence ID" value="MXQ10502.1"/>
    <property type="molecule type" value="Genomic_DNA"/>
</dbReference>
<feature type="transmembrane region" description="Helical" evidence="1">
    <location>
        <begin position="108"/>
        <end position="127"/>
    </location>
</feature>
<dbReference type="OrthoDB" id="2955631at2"/>
<organism evidence="2 3">
    <name type="scientific">Microvirga makkahensis</name>
    <dbReference type="NCBI Taxonomy" id="1128670"/>
    <lineage>
        <taxon>Bacteria</taxon>
        <taxon>Pseudomonadati</taxon>
        <taxon>Pseudomonadota</taxon>
        <taxon>Alphaproteobacteria</taxon>
        <taxon>Hyphomicrobiales</taxon>
        <taxon>Methylobacteriaceae</taxon>
        <taxon>Microvirga</taxon>
    </lineage>
</organism>
<dbReference type="AlphaFoldDB" id="A0A7X3SML9"/>
<dbReference type="RefSeq" id="WP_160883111.1">
    <property type="nucleotide sequence ID" value="NZ_WURB01000002.1"/>
</dbReference>
<protein>
    <submittedName>
        <fullName evidence="2">DUF2254 domain-containing protein</fullName>
    </submittedName>
</protein>
<dbReference type="Pfam" id="PF10011">
    <property type="entry name" value="DUF2254"/>
    <property type="match status" value="1"/>
</dbReference>
<feature type="transmembrane region" description="Helical" evidence="1">
    <location>
        <begin position="15"/>
        <end position="36"/>
    </location>
</feature>
<evidence type="ECO:0000313" key="3">
    <source>
        <dbReference type="Proteomes" id="UP000436483"/>
    </source>
</evidence>
<evidence type="ECO:0000256" key="1">
    <source>
        <dbReference type="SAM" id="Phobius"/>
    </source>
</evidence>
<proteinExistence type="predicted"/>
<feature type="transmembrane region" description="Helical" evidence="1">
    <location>
        <begin position="66"/>
        <end position="88"/>
    </location>
</feature>
<reference evidence="2 3" key="2">
    <citation type="submission" date="2020-01" db="EMBL/GenBank/DDBJ databases">
        <title>Microvirga sp. nov., an arsenate reduction bacterium isolated from Tibet hotspring sediments.</title>
        <authorList>
            <person name="Xian W.-D."/>
            <person name="Li W.-J."/>
        </authorList>
    </citation>
    <scope>NUCLEOTIDE SEQUENCE [LARGE SCALE GENOMIC DNA]</scope>
    <source>
        <strain evidence="2 3">KCTC 23863</strain>
    </source>
</reference>
<evidence type="ECO:0000313" key="2">
    <source>
        <dbReference type="EMBL" id="MXQ10502.1"/>
    </source>
</evidence>
<keyword evidence="3" id="KW-1185">Reference proteome</keyword>
<gene>
    <name evidence="2" type="ORF">GR328_03315</name>
</gene>
<dbReference type="Proteomes" id="UP000436483">
    <property type="component" value="Unassembled WGS sequence"/>
</dbReference>
<dbReference type="InterPro" id="IPR018723">
    <property type="entry name" value="DUF2254_membrane"/>
</dbReference>
<keyword evidence="1" id="KW-1133">Transmembrane helix</keyword>